<keyword evidence="6" id="KW-0064">Aspartyl protease</keyword>
<name>A0AAW1X5P7_RUBAR</name>
<accession>A0AAW1X5P7</accession>
<evidence type="ECO:0000313" key="10">
    <source>
        <dbReference type="EMBL" id="KAK9931705.1"/>
    </source>
</evidence>
<keyword evidence="7" id="KW-0378">Hydrolase</keyword>
<reference evidence="10 11" key="1">
    <citation type="journal article" date="2023" name="G3 (Bethesda)">
        <title>A chromosome-length genome assembly and annotation of blackberry (Rubus argutus, cv. 'Hillquist').</title>
        <authorList>
            <person name="Bruna T."/>
            <person name="Aryal R."/>
            <person name="Dudchenko O."/>
            <person name="Sargent D.J."/>
            <person name="Mead D."/>
            <person name="Buti M."/>
            <person name="Cavallini A."/>
            <person name="Hytonen T."/>
            <person name="Andres J."/>
            <person name="Pham M."/>
            <person name="Weisz D."/>
            <person name="Mascagni F."/>
            <person name="Usai G."/>
            <person name="Natali L."/>
            <person name="Bassil N."/>
            <person name="Fernandez G.E."/>
            <person name="Lomsadze A."/>
            <person name="Armour M."/>
            <person name="Olukolu B."/>
            <person name="Poorten T."/>
            <person name="Britton C."/>
            <person name="Davik J."/>
            <person name="Ashrafi H."/>
            <person name="Aiden E.L."/>
            <person name="Borodovsky M."/>
            <person name="Worthington M."/>
        </authorList>
    </citation>
    <scope>NUCLEOTIDE SEQUENCE [LARGE SCALE GENOMIC DNA]</scope>
    <source>
        <strain evidence="10">PI 553951</strain>
    </source>
</reference>
<dbReference type="InterPro" id="IPR021109">
    <property type="entry name" value="Peptidase_aspartic_dom_sf"/>
</dbReference>
<dbReference type="Proteomes" id="UP001457282">
    <property type="component" value="Unassembled WGS sequence"/>
</dbReference>
<proteinExistence type="inferred from homology"/>
<dbReference type="GO" id="GO:0006508">
    <property type="term" value="P:proteolysis"/>
    <property type="evidence" value="ECO:0007669"/>
    <property type="project" value="UniProtKB-KW"/>
</dbReference>
<evidence type="ECO:0000256" key="1">
    <source>
        <dbReference type="ARBA" id="ARBA00004613"/>
    </source>
</evidence>
<evidence type="ECO:0000256" key="4">
    <source>
        <dbReference type="ARBA" id="ARBA00022670"/>
    </source>
</evidence>
<keyword evidence="4" id="KW-0645">Protease</keyword>
<dbReference type="PROSITE" id="PS00141">
    <property type="entry name" value="ASP_PROTEASE"/>
    <property type="match status" value="2"/>
</dbReference>
<evidence type="ECO:0000313" key="11">
    <source>
        <dbReference type="Proteomes" id="UP001457282"/>
    </source>
</evidence>
<keyword evidence="11" id="KW-1185">Reference proteome</keyword>
<comment type="caution">
    <text evidence="10">The sequence shown here is derived from an EMBL/GenBank/DDBJ whole genome shotgun (WGS) entry which is preliminary data.</text>
</comment>
<evidence type="ECO:0000256" key="3">
    <source>
        <dbReference type="ARBA" id="ARBA00022525"/>
    </source>
</evidence>
<protein>
    <recommendedName>
        <fullName evidence="9">Peptidase A1 domain-containing protein</fullName>
    </recommendedName>
</protein>
<dbReference type="PANTHER" id="PTHR47967:SF66">
    <property type="entry name" value="ASPARTIC PROTEINASE CDR1-RELATED"/>
    <property type="match status" value="1"/>
</dbReference>
<dbReference type="EMBL" id="JBEDUW010000004">
    <property type="protein sequence ID" value="KAK9931705.1"/>
    <property type="molecule type" value="Genomic_DNA"/>
</dbReference>
<evidence type="ECO:0000256" key="5">
    <source>
        <dbReference type="ARBA" id="ARBA00022729"/>
    </source>
</evidence>
<keyword evidence="3" id="KW-0964">Secreted</keyword>
<dbReference type="Gene3D" id="2.40.70.10">
    <property type="entry name" value="Acid Proteases"/>
    <property type="match status" value="2"/>
</dbReference>
<dbReference type="SUPFAM" id="SSF50630">
    <property type="entry name" value="Acid proteases"/>
    <property type="match status" value="1"/>
</dbReference>
<dbReference type="InterPro" id="IPR034161">
    <property type="entry name" value="Pepsin-like_plant"/>
</dbReference>
<dbReference type="InterPro" id="IPR032799">
    <property type="entry name" value="TAXi_C"/>
</dbReference>
<gene>
    <name evidence="10" type="ORF">M0R45_018972</name>
</gene>
<dbReference type="FunFam" id="2.40.70.10:FF:000050">
    <property type="entry name" value="Aspartic proteinase CDR1"/>
    <property type="match status" value="1"/>
</dbReference>
<dbReference type="InterPro" id="IPR051708">
    <property type="entry name" value="Plant_Aspart_Prot_A1"/>
</dbReference>
<dbReference type="InterPro" id="IPR001969">
    <property type="entry name" value="Aspartic_peptidase_AS"/>
</dbReference>
<dbReference type="GO" id="GO:0004190">
    <property type="term" value="F:aspartic-type endopeptidase activity"/>
    <property type="evidence" value="ECO:0007669"/>
    <property type="project" value="UniProtKB-KW"/>
</dbReference>
<dbReference type="CDD" id="cd05476">
    <property type="entry name" value="pepsin_A_like_plant"/>
    <property type="match status" value="1"/>
</dbReference>
<dbReference type="AlphaFoldDB" id="A0AAW1X5P7"/>
<dbReference type="PROSITE" id="PS51767">
    <property type="entry name" value="PEPTIDASE_A1"/>
    <property type="match status" value="1"/>
</dbReference>
<dbReference type="InterPro" id="IPR033121">
    <property type="entry name" value="PEPTIDASE_A1"/>
</dbReference>
<evidence type="ECO:0000259" key="9">
    <source>
        <dbReference type="PROSITE" id="PS51767"/>
    </source>
</evidence>
<comment type="similarity">
    <text evidence="2">Belongs to the peptidase A1 family.</text>
</comment>
<keyword evidence="5" id="KW-0732">Signal</keyword>
<dbReference type="InterPro" id="IPR032861">
    <property type="entry name" value="TAXi_N"/>
</dbReference>
<evidence type="ECO:0000256" key="2">
    <source>
        <dbReference type="ARBA" id="ARBA00007447"/>
    </source>
</evidence>
<keyword evidence="8" id="KW-0325">Glycoprotein</keyword>
<dbReference type="Pfam" id="PF14543">
    <property type="entry name" value="TAXi_N"/>
    <property type="match status" value="1"/>
</dbReference>
<organism evidence="10 11">
    <name type="scientific">Rubus argutus</name>
    <name type="common">Southern blackberry</name>
    <dbReference type="NCBI Taxonomy" id="59490"/>
    <lineage>
        <taxon>Eukaryota</taxon>
        <taxon>Viridiplantae</taxon>
        <taxon>Streptophyta</taxon>
        <taxon>Embryophyta</taxon>
        <taxon>Tracheophyta</taxon>
        <taxon>Spermatophyta</taxon>
        <taxon>Magnoliopsida</taxon>
        <taxon>eudicotyledons</taxon>
        <taxon>Gunneridae</taxon>
        <taxon>Pentapetalae</taxon>
        <taxon>rosids</taxon>
        <taxon>fabids</taxon>
        <taxon>Rosales</taxon>
        <taxon>Rosaceae</taxon>
        <taxon>Rosoideae</taxon>
        <taxon>Rosoideae incertae sedis</taxon>
        <taxon>Rubus</taxon>
    </lineage>
</organism>
<dbReference type="Pfam" id="PF14541">
    <property type="entry name" value="TAXi_C"/>
    <property type="match status" value="1"/>
</dbReference>
<comment type="subcellular location">
    <subcellularLocation>
        <location evidence="1">Secreted</location>
    </subcellularLocation>
</comment>
<dbReference type="GO" id="GO:0005576">
    <property type="term" value="C:extracellular region"/>
    <property type="evidence" value="ECO:0007669"/>
    <property type="project" value="UniProtKB-SubCell"/>
</dbReference>
<evidence type="ECO:0000256" key="6">
    <source>
        <dbReference type="ARBA" id="ARBA00022750"/>
    </source>
</evidence>
<dbReference type="PANTHER" id="PTHR47967">
    <property type="entry name" value="OS07G0603500 PROTEIN-RELATED"/>
    <property type="match status" value="1"/>
</dbReference>
<feature type="domain" description="Peptidase A1" evidence="9">
    <location>
        <begin position="121"/>
        <end position="475"/>
    </location>
</feature>
<sequence length="482" mass="52698">MMSAVVKMLEGAVEIPRPSINPFQHLMPVTPIIAAYSTSTFDTDSAQTITGYSVICGGFSVELIHRDSPISPLYNPLERPSKRVANALQRSINHANRIFKATYSFPSNWPESTIMPDSGEYLMKISIGTPPVEILGIADTGSDLSWIQCIPCSTCFKQKSPFFDPKNSETYEEQTCHSSQCKTVKGTSCSADNEETCHYIITYGDRSYSNGIVATDTVTFGSTTGQPFRLPQTIFGCGHNNSGLFREAASGMIGLARGSASLISQMGSTIDGKFSYCLVHAISKPNATTASKMNFGSRAVVSGFRVVSTPLLTGDPKLSFYFLRLEAMSVGRKRFQYYSSSTTSPLATTSSSKLGKGNIIIDSGTTLTYLQKDFYNKLESAMSEGIKLERVNDTEHNLSLCYKTSLDIKAPIITAHFAGGANVKLKASNTFIRLSKNVVCFAFKPAELDIAIFGNMAQRNFLVGYNLKKERLSFKPIDCTKH</sequence>
<evidence type="ECO:0000256" key="8">
    <source>
        <dbReference type="ARBA" id="ARBA00023180"/>
    </source>
</evidence>
<dbReference type="FunFam" id="2.40.70.10:FF:000016">
    <property type="entry name" value="Probable aspartic protease At2g35615"/>
    <property type="match status" value="1"/>
</dbReference>
<evidence type="ECO:0000256" key="7">
    <source>
        <dbReference type="ARBA" id="ARBA00022801"/>
    </source>
</evidence>